<dbReference type="InterPro" id="IPR040198">
    <property type="entry name" value="Fido_containing"/>
</dbReference>
<reference evidence="4 5" key="1">
    <citation type="submission" date="2015-09" db="EMBL/GenBank/DDBJ databases">
        <title>Genome announcement of multiple Pseudomonas syringae strains.</title>
        <authorList>
            <person name="Thakur S."/>
            <person name="Wang P.W."/>
            <person name="Gong Y."/>
            <person name="Weir B.S."/>
            <person name="Guttman D.S."/>
        </authorList>
    </citation>
    <scope>NUCLEOTIDE SEQUENCE [LARGE SCALE GENOMIC DNA]</scope>
    <source>
        <strain evidence="4 5">ICMP3963</strain>
    </source>
</reference>
<organism evidence="4 5">
    <name type="scientific">Pseudomonas syringae pv. viburni</name>
    <dbReference type="NCBI Taxonomy" id="251703"/>
    <lineage>
        <taxon>Bacteria</taxon>
        <taxon>Pseudomonadati</taxon>
        <taxon>Pseudomonadota</taxon>
        <taxon>Gammaproteobacteria</taxon>
        <taxon>Pseudomonadales</taxon>
        <taxon>Pseudomonadaceae</taxon>
        <taxon>Pseudomonas</taxon>
    </lineage>
</organism>
<evidence type="ECO:0000313" key="5">
    <source>
        <dbReference type="Proteomes" id="UP000050317"/>
    </source>
</evidence>
<dbReference type="PROSITE" id="PS51459">
    <property type="entry name" value="FIDO"/>
    <property type="match status" value="1"/>
</dbReference>
<dbReference type="EMBL" id="LJRR01000133">
    <property type="protein sequence ID" value="KPZ19105.1"/>
    <property type="molecule type" value="Genomic_DNA"/>
</dbReference>
<dbReference type="GO" id="GO:0005524">
    <property type="term" value="F:ATP binding"/>
    <property type="evidence" value="ECO:0007669"/>
    <property type="project" value="UniProtKB-KW"/>
</dbReference>
<dbReference type="SUPFAM" id="SSF140931">
    <property type="entry name" value="Fic-like"/>
    <property type="match status" value="1"/>
</dbReference>
<dbReference type="InterPro" id="IPR036597">
    <property type="entry name" value="Fido-like_dom_sf"/>
</dbReference>
<name>A0A0N8TFG2_9PSED</name>
<proteinExistence type="predicted"/>
<dbReference type="Gene3D" id="1.10.3290.10">
    <property type="entry name" value="Fido-like domain"/>
    <property type="match status" value="1"/>
</dbReference>
<feature type="active site" evidence="1">
    <location>
        <position position="332"/>
    </location>
</feature>
<evidence type="ECO:0000259" key="3">
    <source>
        <dbReference type="PROSITE" id="PS51459"/>
    </source>
</evidence>
<dbReference type="Pfam" id="PF02661">
    <property type="entry name" value="Fic"/>
    <property type="match status" value="1"/>
</dbReference>
<dbReference type="Proteomes" id="UP000050317">
    <property type="component" value="Unassembled WGS sequence"/>
</dbReference>
<feature type="binding site" evidence="2">
    <location>
        <begin position="336"/>
        <end position="343"/>
    </location>
    <ligand>
        <name>ATP</name>
        <dbReference type="ChEBI" id="CHEBI:30616"/>
    </ligand>
</feature>
<keyword evidence="2" id="KW-0067">ATP-binding</keyword>
<dbReference type="InterPro" id="IPR003812">
    <property type="entry name" value="Fido"/>
</dbReference>
<dbReference type="PANTHER" id="PTHR13504:SF38">
    <property type="entry name" value="FIDO DOMAIN-CONTAINING PROTEIN"/>
    <property type="match status" value="1"/>
</dbReference>
<feature type="domain" description="Fido" evidence="3">
    <location>
        <begin position="248"/>
        <end position="395"/>
    </location>
</feature>
<sequence length="513" mass="58494">MFRGSYRNFPMQQAIERAGYSWLIDALDLRCLPLDRECVIGSRPALSQSTAGAKIEVFTKGYAREHRPVDQMLFALSYEGVNIGVLERAFQIPAVRNDLAAAILEKPASGYLRRLWYICEHIAGHLLPLPDAAQNIPYEHLLPPEKYFTGPEDMSRRHRVRMNLLGTPELSALITRQGWADDSLLNAQIVERMHDQMVDFSVTEIARAAQYLLTTETRSSYEIEHERPAPDRILRFVRVLELAGQRALDEEFLFDVHRIALASGRPDPSIGAYRYMQNWLGCGDLIQLIPSAPEKVPEMMEEWFLMRERVMRSDAPALVKLNAIAHSFIYIHPFMDGNGRLSRFIMQDILANEGIRLQGIIMPISAGLLVNLDTYIGALDALSRRILSATHFHRRDLASDPQLDEAHNHLFAHLDFTDLQFEVNKSAARVLDGLMRDEVDHLVRRDRFKEQMNRELDLSNQDLELLIAVIYENSGRVSKRKRTGLFQHLTDEDIALAESIYADLHAPGATESE</sequence>
<dbReference type="PANTHER" id="PTHR13504">
    <property type="entry name" value="FIDO DOMAIN-CONTAINING PROTEIN DDB_G0283145"/>
    <property type="match status" value="1"/>
</dbReference>
<gene>
    <name evidence="4" type="ORF">ALO40_05807</name>
</gene>
<comment type="caution">
    <text evidence="4">The sequence shown here is derived from an EMBL/GenBank/DDBJ whole genome shotgun (WGS) entry which is preliminary data.</text>
</comment>
<dbReference type="PATRIC" id="fig|251703.9.peg.5201"/>
<keyword evidence="2" id="KW-0547">Nucleotide-binding</keyword>
<protein>
    <submittedName>
        <fullName evidence="4">Filamentation induced by cAMP protein Fic</fullName>
    </submittedName>
</protein>
<dbReference type="AlphaFoldDB" id="A0A0N8TFG2"/>
<accession>A0A0N8TFG2</accession>
<evidence type="ECO:0000313" key="4">
    <source>
        <dbReference type="EMBL" id="KPZ19105.1"/>
    </source>
</evidence>
<evidence type="ECO:0000256" key="2">
    <source>
        <dbReference type="PIRSR" id="PIRSR640198-2"/>
    </source>
</evidence>
<evidence type="ECO:0000256" key="1">
    <source>
        <dbReference type="PIRSR" id="PIRSR640198-1"/>
    </source>
</evidence>